<dbReference type="EMBL" id="DS017181">
    <property type="protein sequence ID" value="KMU92729.1"/>
    <property type="molecule type" value="Genomic_DNA"/>
</dbReference>
<organism evidence="1 2">
    <name type="scientific">Coccidioides immitis H538.4</name>
    <dbReference type="NCBI Taxonomy" id="396776"/>
    <lineage>
        <taxon>Eukaryota</taxon>
        <taxon>Fungi</taxon>
        <taxon>Dikarya</taxon>
        <taxon>Ascomycota</taxon>
        <taxon>Pezizomycotina</taxon>
        <taxon>Eurotiomycetes</taxon>
        <taxon>Eurotiomycetidae</taxon>
        <taxon>Onygenales</taxon>
        <taxon>Onygenaceae</taxon>
        <taxon>Coccidioides</taxon>
    </lineage>
</organism>
<sequence>MQSEEDVRIVHVDQHDNESIGGIVHRKEYVQKAKDLVHKKNSYKKSSSNLLASLSNLLQSDNYAAEICEGIKASMKKFVMWKEEKSILYKNGCMYIPQNEAL</sequence>
<evidence type="ECO:0000313" key="1">
    <source>
        <dbReference type="EMBL" id="KMU92729.1"/>
    </source>
</evidence>
<name>A0A0J8S8M2_COCIT</name>
<proteinExistence type="predicted"/>
<reference evidence="2" key="1">
    <citation type="journal article" date="2010" name="Genome Res.">
        <title>Population genomic sequencing of Coccidioides fungi reveals recent hybridization and transposon control.</title>
        <authorList>
            <person name="Neafsey D.E."/>
            <person name="Barker B.M."/>
            <person name="Sharpton T.J."/>
            <person name="Stajich J.E."/>
            <person name="Park D.J."/>
            <person name="Whiston E."/>
            <person name="Hung C.-Y."/>
            <person name="McMahan C."/>
            <person name="White J."/>
            <person name="Sykes S."/>
            <person name="Heiman D."/>
            <person name="Young S."/>
            <person name="Zeng Q."/>
            <person name="Abouelleil A."/>
            <person name="Aftuck L."/>
            <person name="Bessette D."/>
            <person name="Brown A."/>
            <person name="FitzGerald M."/>
            <person name="Lui A."/>
            <person name="Macdonald J.P."/>
            <person name="Priest M."/>
            <person name="Orbach M.J."/>
            <person name="Galgiani J.N."/>
            <person name="Kirkland T.N."/>
            <person name="Cole G.T."/>
            <person name="Birren B.W."/>
            <person name="Henn M.R."/>
            <person name="Taylor J.W."/>
            <person name="Rounsley S.D."/>
        </authorList>
    </citation>
    <scope>NUCLEOTIDE SEQUENCE [LARGE SCALE GENOMIC DNA]</scope>
    <source>
        <strain evidence="2">H538.4</strain>
    </source>
</reference>
<protein>
    <submittedName>
        <fullName evidence="1">Uncharacterized protein</fullName>
    </submittedName>
</protein>
<dbReference type="VEuPathDB" id="FungiDB:CIHG_10534"/>
<gene>
    <name evidence="1" type="ORF">CIHG_10534</name>
</gene>
<dbReference type="AlphaFoldDB" id="A0A0J8S8M2"/>
<evidence type="ECO:0000313" key="2">
    <source>
        <dbReference type="Proteomes" id="UP000054563"/>
    </source>
</evidence>
<dbReference type="Proteomes" id="UP000054563">
    <property type="component" value="Unassembled WGS sequence"/>
</dbReference>
<accession>A0A0J8S8M2</accession>